<evidence type="ECO:0000256" key="2">
    <source>
        <dbReference type="ARBA" id="ARBA00022801"/>
    </source>
</evidence>
<dbReference type="PANTHER" id="PTHR31339:SF9">
    <property type="entry name" value="PLASMIN AND FIBRONECTIN-BINDING PROTEIN A"/>
    <property type="match status" value="1"/>
</dbReference>
<evidence type="ECO:0000256" key="5">
    <source>
        <dbReference type="SAM" id="SignalP"/>
    </source>
</evidence>
<dbReference type="Proteomes" id="UP000564496">
    <property type="component" value="Unassembled WGS sequence"/>
</dbReference>
<name>A0A7Z0DNQ5_9ACTN</name>
<comment type="similarity">
    <text evidence="1 4">Belongs to the glycosyl hydrolase 28 family.</text>
</comment>
<keyword evidence="7" id="KW-1185">Reference proteome</keyword>
<dbReference type="InterPro" id="IPR000743">
    <property type="entry name" value="Glyco_hydro_28"/>
</dbReference>
<organism evidence="6 7">
    <name type="scientific">Nocardioides panzhihuensis</name>
    <dbReference type="NCBI Taxonomy" id="860243"/>
    <lineage>
        <taxon>Bacteria</taxon>
        <taxon>Bacillati</taxon>
        <taxon>Actinomycetota</taxon>
        <taxon>Actinomycetes</taxon>
        <taxon>Propionibacteriales</taxon>
        <taxon>Nocardioidaceae</taxon>
        <taxon>Nocardioides</taxon>
    </lineage>
</organism>
<dbReference type="InterPro" id="IPR012334">
    <property type="entry name" value="Pectin_lyas_fold"/>
</dbReference>
<dbReference type="PANTHER" id="PTHR31339">
    <property type="entry name" value="PECTIN LYASE-RELATED"/>
    <property type="match status" value="1"/>
</dbReference>
<dbReference type="EMBL" id="JACBZR010000001">
    <property type="protein sequence ID" value="NYI78582.1"/>
    <property type="molecule type" value="Genomic_DNA"/>
</dbReference>
<dbReference type="RefSeq" id="WP_179658886.1">
    <property type="nucleotide sequence ID" value="NZ_JACBZR010000001.1"/>
</dbReference>
<dbReference type="Gene3D" id="2.160.20.10">
    <property type="entry name" value="Single-stranded right-handed beta-helix, Pectin lyase-like"/>
    <property type="match status" value="1"/>
</dbReference>
<dbReference type="InterPro" id="IPR051801">
    <property type="entry name" value="GH28_Enzymes"/>
</dbReference>
<dbReference type="SMART" id="SM00710">
    <property type="entry name" value="PbH1"/>
    <property type="match status" value="5"/>
</dbReference>
<evidence type="ECO:0000256" key="3">
    <source>
        <dbReference type="ARBA" id="ARBA00023295"/>
    </source>
</evidence>
<evidence type="ECO:0000313" key="6">
    <source>
        <dbReference type="EMBL" id="NYI78582.1"/>
    </source>
</evidence>
<feature type="signal peptide" evidence="5">
    <location>
        <begin position="1"/>
        <end position="24"/>
    </location>
</feature>
<accession>A0A7Z0DNQ5</accession>
<gene>
    <name evidence="6" type="ORF">BJ988_003230</name>
</gene>
<protein>
    <submittedName>
        <fullName evidence="6">Polygalacturonase</fullName>
    </submittedName>
</protein>
<comment type="caution">
    <text evidence="6">The sequence shown here is derived from an EMBL/GenBank/DDBJ whole genome shotgun (WGS) entry which is preliminary data.</text>
</comment>
<keyword evidence="2 4" id="KW-0378">Hydrolase</keyword>
<dbReference type="InterPro" id="IPR011050">
    <property type="entry name" value="Pectin_lyase_fold/virulence"/>
</dbReference>
<sequence length="693" mass="76710">MKRLLATLTSSLFAVGVMAVPAMAAGPKDPDGIYWDQQRYDEIERTVYDHVPTFPERRCVVTAADYAANVRQAQEVYAVGNAAGDPAETDSPLVHESRRVWFYGDAINAAIKDCHRAGGGTVVVPAGGSRNADGAYYSGAINLLSNVNLRIEPDAVVRFMRNKTNEFYPVVRTSYEGTDLYSFSPLIYAFRQRNIAVSGGGLLDGQEDMWNWRPWKKGYWGERSVEDRSLDADYGQQGILNAMNFQDVPFEERIFSDDGHIPETIPVWRDGKVQQVAPPEDAEALASTFRPSFVQPYESENVLIEDVRIRNTPFWVVHPVSSKNVLIRGLDIYSNKTRDFESRGWNNDDGIDPESSQNVIMEDNRVIVSDDGAAIKAGRNVNGREHRRPSEGIIIRDSYFGNDGGGSAAVSMGSEMSGGIRDVFIHDNRFGGPGLSLLLKIKTNSNRGGYVENIYVRDSVLERAIVGLVEFDANYRETVPFANTDVFDPKIRNIFIDNVRTTAAMPHGKTTFNFPSAATRSPVENVYYRDSVFHSSSTLLAGFRTNKLIDDLVVEDVTYVDPATGGKTNYDTTPLPLSGETVAVAPDGTRTPLTVADFEKPDHVTALPGDTFTVTGRIDLSEHPGFAENGQVKVYVDRRTDPVPVAVEPDGSFRSGEITLDDDQPWYVDRHYVSVNVHDGLDITTKVFHVSTS</sequence>
<dbReference type="InterPro" id="IPR006626">
    <property type="entry name" value="PbH1"/>
</dbReference>
<evidence type="ECO:0000256" key="4">
    <source>
        <dbReference type="RuleBase" id="RU361169"/>
    </source>
</evidence>
<proteinExistence type="inferred from homology"/>
<evidence type="ECO:0000256" key="1">
    <source>
        <dbReference type="ARBA" id="ARBA00008834"/>
    </source>
</evidence>
<feature type="chain" id="PRO_5030713907" evidence="5">
    <location>
        <begin position="25"/>
        <end position="693"/>
    </location>
</feature>
<dbReference type="GO" id="GO:0004650">
    <property type="term" value="F:polygalacturonase activity"/>
    <property type="evidence" value="ECO:0007669"/>
    <property type="project" value="InterPro"/>
</dbReference>
<keyword evidence="5" id="KW-0732">Signal</keyword>
<dbReference type="GO" id="GO:0005975">
    <property type="term" value="P:carbohydrate metabolic process"/>
    <property type="evidence" value="ECO:0007669"/>
    <property type="project" value="InterPro"/>
</dbReference>
<evidence type="ECO:0000313" key="7">
    <source>
        <dbReference type="Proteomes" id="UP000564496"/>
    </source>
</evidence>
<dbReference type="Pfam" id="PF00295">
    <property type="entry name" value="Glyco_hydro_28"/>
    <property type="match status" value="1"/>
</dbReference>
<dbReference type="SUPFAM" id="SSF51126">
    <property type="entry name" value="Pectin lyase-like"/>
    <property type="match status" value="1"/>
</dbReference>
<dbReference type="AlphaFoldDB" id="A0A7Z0DNQ5"/>
<keyword evidence="3 4" id="KW-0326">Glycosidase</keyword>
<reference evidence="6 7" key="1">
    <citation type="submission" date="2020-07" db="EMBL/GenBank/DDBJ databases">
        <title>Sequencing the genomes of 1000 actinobacteria strains.</title>
        <authorList>
            <person name="Klenk H.-P."/>
        </authorList>
    </citation>
    <scope>NUCLEOTIDE SEQUENCE [LARGE SCALE GENOMIC DNA]</scope>
    <source>
        <strain evidence="6 7">DSM 26487</strain>
    </source>
</reference>